<evidence type="ECO:0000313" key="3">
    <source>
        <dbReference type="Proteomes" id="UP001204376"/>
    </source>
</evidence>
<dbReference type="EMBL" id="JANHOH010000002">
    <property type="protein sequence ID" value="MCQ6958923.1"/>
    <property type="molecule type" value="Genomic_DNA"/>
</dbReference>
<dbReference type="RefSeq" id="WP_256539119.1">
    <property type="nucleotide sequence ID" value="NZ_JANHOH010000002.1"/>
</dbReference>
<gene>
    <name evidence="2" type="ORF">NPE20_13190</name>
</gene>
<evidence type="ECO:0000256" key="1">
    <source>
        <dbReference type="SAM" id="SignalP"/>
    </source>
</evidence>
<proteinExistence type="predicted"/>
<dbReference type="Proteomes" id="UP001204376">
    <property type="component" value="Unassembled WGS sequence"/>
</dbReference>
<evidence type="ECO:0000313" key="2">
    <source>
        <dbReference type="EMBL" id="MCQ6958923.1"/>
    </source>
</evidence>
<sequence length="550" mass="62323">MQKNYTKLAGKSILLLCAIMLSATISKAQSVYLPQSYQLYQKFNADIYSKSSRMHTSLRPFLIDSTLNARYDQLMNLGVDTNRKNWFLRKIFNEHLIDIKTKDYTFYGDILLENTFGHDFKDKSNEPINFKPIGFGPNARIGLNTRGFQFGGTVGTKFSFYTSGFENQASFPDYYTDYVKQIRFIPGQAYDRSPSKSYRDYSYATAILSYTPIKQLNITLGQDKTFIGDGYRSILLSDNAAPAPLLRLTANVGRVQYMMMWTYMQDINLPKFDSFGGNRRKWGLFHYLDWNVSNSLSLGFFNAYIVPEADDQGNRRGFDINFINPVLFASGLGSSSQPGNALIGFTGKYKIFDKTALYGQLLLDRFKADNFFKSDNTDNTGGLQLGIRGADIFGVKNLNYLFEYNTVKPYTYSDEQAISAYTLYSQPLGNPLGANFREFIGIVNYSAGRFDFQGQLNYAKYGLDATGQNNGKDVTKPFVPTLNSTKVGQGISTNLYYAEGTVSFMVNPKYNLRFELGGIYRRESNAIDTKNAAIISFGLRSSFRNLYHDF</sequence>
<name>A0ABT1T2U1_9SPHI</name>
<dbReference type="Gene3D" id="2.40.160.130">
    <property type="entry name" value="Capsule assembly protein Wzi"/>
    <property type="match status" value="1"/>
</dbReference>
<keyword evidence="3" id="KW-1185">Reference proteome</keyword>
<reference evidence="2 3" key="1">
    <citation type="submission" date="2022-07" db="EMBL/GenBank/DDBJ databases">
        <title>Mucilaginibacter sp. JC4.</title>
        <authorList>
            <person name="Le V."/>
            <person name="Ko S.-R."/>
            <person name="Ahn C.-Y."/>
            <person name="Oh H.-M."/>
        </authorList>
    </citation>
    <scope>NUCLEOTIDE SEQUENCE [LARGE SCALE GENOMIC DNA]</scope>
    <source>
        <strain evidence="2 3">JC4</strain>
    </source>
</reference>
<organism evidence="2 3">
    <name type="scientific">Mucilaginibacter aquariorum</name>
    <dbReference type="NCBI Taxonomy" id="2967225"/>
    <lineage>
        <taxon>Bacteria</taxon>
        <taxon>Pseudomonadati</taxon>
        <taxon>Bacteroidota</taxon>
        <taxon>Sphingobacteriia</taxon>
        <taxon>Sphingobacteriales</taxon>
        <taxon>Sphingobacteriaceae</taxon>
        <taxon>Mucilaginibacter</taxon>
    </lineage>
</organism>
<comment type="caution">
    <text evidence="2">The sequence shown here is derived from an EMBL/GenBank/DDBJ whole genome shotgun (WGS) entry which is preliminary data.</text>
</comment>
<feature type="signal peptide" evidence="1">
    <location>
        <begin position="1"/>
        <end position="28"/>
    </location>
</feature>
<feature type="chain" id="PRO_5047214950" evidence="1">
    <location>
        <begin position="29"/>
        <end position="550"/>
    </location>
</feature>
<keyword evidence="1" id="KW-0732">Signal</keyword>
<dbReference type="InterPro" id="IPR038636">
    <property type="entry name" value="Wzi_sf"/>
</dbReference>
<protein>
    <submittedName>
        <fullName evidence="2">Capsule assembly Wzi family protein</fullName>
    </submittedName>
</protein>
<accession>A0ABT1T2U1</accession>